<dbReference type="PANTHER" id="PTHR42760:SF133">
    <property type="entry name" value="3-OXOACYL-[ACYL-CARRIER-PROTEIN] REDUCTASE"/>
    <property type="match status" value="1"/>
</dbReference>
<protein>
    <submittedName>
        <fullName evidence="4">SDR family oxidoreductase</fullName>
    </submittedName>
</protein>
<dbReference type="EMBL" id="JAANHS010000013">
    <property type="protein sequence ID" value="NHB77939.1"/>
    <property type="molecule type" value="Genomic_DNA"/>
</dbReference>
<evidence type="ECO:0000256" key="2">
    <source>
        <dbReference type="ARBA" id="ARBA00023002"/>
    </source>
</evidence>
<accession>A0ABX0GAJ3</accession>
<dbReference type="SUPFAM" id="SSF51735">
    <property type="entry name" value="NAD(P)-binding Rossmann-fold domains"/>
    <property type="match status" value="1"/>
</dbReference>
<sequence length="261" mass="27647">MQDSPIRTGAPDAVAVVTGAGSAIGRALAAALALRGVAVAAISAAPHDADPAADLPADLPAILTLVADVRDPAAVSETFDRIRERLGPPTILINGAEVYPHRDILEETPQSFMDTVQLNLGGAFNCCHAVLPQMVAAGRGRIINIVTFADIQPAPLAAGYSVSKGALRILTRALVADLGDRFPGIVINDWIPGTHTPRRGIPDGVDPRLAAEWGADLALLDDRSINGRLFLRDCEHQPAQTLRGRLKDRVLGRGRVRVRLK</sequence>
<dbReference type="Gene3D" id="3.40.50.720">
    <property type="entry name" value="NAD(P)-binding Rossmann-like Domain"/>
    <property type="match status" value="1"/>
</dbReference>
<evidence type="ECO:0000313" key="5">
    <source>
        <dbReference type="Proteomes" id="UP001515660"/>
    </source>
</evidence>
<dbReference type="Proteomes" id="UP001515660">
    <property type="component" value="Unassembled WGS sequence"/>
</dbReference>
<name>A0ABX0GAJ3_9RHOB</name>
<dbReference type="PRINTS" id="PR00080">
    <property type="entry name" value="SDRFAMILY"/>
</dbReference>
<comment type="caution">
    <text evidence="4">The sequence shown here is derived from an EMBL/GenBank/DDBJ whole genome shotgun (WGS) entry which is preliminary data.</text>
</comment>
<organism evidence="4 5">
    <name type="scientific">Rhodobacter calidifons</name>
    <dbReference type="NCBI Taxonomy" id="2715277"/>
    <lineage>
        <taxon>Bacteria</taxon>
        <taxon>Pseudomonadati</taxon>
        <taxon>Pseudomonadota</taxon>
        <taxon>Alphaproteobacteria</taxon>
        <taxon>Rhodobacterales</taxon>
        <taxon>Rhodobacter group</taxon>
        <taxon>Rhodobacter</taxon>
    </lineage>
</organism>
<dbReference type="PRINTS" id="PR00081">
    <property type="entry name" value="GDHRDH"/>
</dbReference>
<evidence type="ECO:0000256" key="1">
    <source>
        <dbReference type="ARBA" id="ARBA00006484"/>
    </source>
</evidence>
<evidence type="ECO:0000313" key="4">
    <source>
        <dbReference type="EMBL" id="NHB77939.1"/>
    </source>
</evidence>
<gene>
    <name evidence="4" type="ORF">G8O29_14555</name>
</gene>
<dbReference type="CDD" id="cd05233">
    <property type="entry name" value="SDR_c"/>
    <property type="match status" value="1"/>
</dbReference>
<keyword evidence="2" id="KW-0560">Oxidoreductase</keyword>
<dbReference type="RefSeq" id="WP_166403956.1">
    <property type="nucleotide sequence ID" value="NZ_JAANHS010000013.1"/>
</dbReference>
<evidence type="ECO:0000256" key="3">
    <source>
        <dbReference type="RuleBase" id="RU000363"/>
    </source>
</evidence>
<comment type="similarity">
    <text evidence="1 3">Belongs to the short-chain dehydrogenases/reductases (SDR) family.</text>
</comment>
<dbReference type="PANTHER" id="PTHR42760">
    <property type="entry name" value="SHORT-CHAIN DEHYDROGENASES/REDUCTASES FAMILY MEMBER"/>
    <property type="match status" value="1"/>
</dbReference>
<dbReference type="InterPro" id="IPR002347">
    <property type="entry name" value="SDR_fam"/>
</dbReference>
<dbReference type="InterPro" id="IPR036291">
    <property type="entry name" value="NAD(P)-bd_dom_sf"/>
</dbReference>
<keyword evidence="5" id="KW-1185">Reference proteome</keyword>
<proteinExistence type="inferred from homology"/>
<dbReference type="Pfam" id="PF00106">
    <property type="entry name" value="adh_short"/>
    <property type="match status" value="1"/>
</dbReference>
<reference evidence="4 5" key="1">
    <citation type="journal article" date="2022" name="Microorganisms">
        <title>Genome Sequence and Characterization of a Xanthorhodopsin-Containing, Aerobic Anoxygenic Phototrophic Rhodobacter Species, Isolated from Mesophilic Conditions at Yellowstone National Park.</title>
        <authorList>
            <person name="Kyndt J.A."/>
            <person name="Robertson S."/>
            <person name="Shoffstall I.B."/>
            <person name="Ramaley R.F."/>
            <person name="Meyer T.E."/>
        </authorList>
    </citation>
    <scope>NUCLEOTIDE SEQUENCE [LARGE SCALE GENOMIC DNA]</scope>
    <source>
        <strain evidence="4 5">M37P</strain>
    </source>
</reference>